<dbReference type="AlphaFoldDB" id="A0AAW2GRU5"/>
<name>A0AAW2GRU5_9HYME</name>
<evidence type="ECO:0000313" key="2">
    <source>
        <dbReference type="Proteomes" id="UP001430953"/>
    </source>
</evidence>
<accession>A0AAW2GRU5</accession>
<comment type="caution">
    <text evidence="1">The sequence shown here is derived from an EMBL/GenBank/DDBJ whole genome shotgun (WGS) entry which is preliminary data.</text>
</comment>
<gene>
    <name evidence="1" type="ORF">PUN28_001890</name>
</gene>
<dbReference type="Proteomes" id="UP001430953">
    <property type="component" value="Unassembled WGS sequence"/>
</dbReference>
<reference evidence="1 2" key="1">
    <citation type="submission" date="2023-03" db="EMBL/GenBank/DDBJ databases">
        <title>High recombination rates correlate with genetic variation in Cardiocondyla obscurior ants.</title>
        <authorList>
            <person name="Errbii M."/>
        </authorList>
    </citation>
    <scope>NUCLEOTIDE SEQUENCE [LARGE SCALE GENOMIC DNA]</scope>
    <source>
        <strain evidence="1">Alpha-2009</strain>
        <tissue evidence="1">Whole body</tissue>
    </source>
</reference>
<organism evidence="1 2">
    <name type="scientific">Cardiocondyla obscurior</name>
    <dbReference type="NCBI Taxonomy" id="286306"/>
    <lineage>
        <taxon>Eukaryota</taxon>
        <taxon>Metazoa</taxon>
        <taxon>Ecdysozoa</taxon>
        <taxon>Arthropoda</taxon>
        <taxon>Hexapoda</taxon>
        <taxon>Insecta</taxon>
        <taxon>Pterygota</taxon>
        <taxon>Neoptera</taxon>
        <taxon>Endopterygota</taxon>
        <taxon>Hymenoptera</taxon>
        <taxon>Apocrita</taxon>
        <taxon>Aculeata</taxon>
        <taxon>Formicoidea</taxon>
        <taxon>Formicidae</taxon>
        <taxon>Myrmicinae</taxon>
        <taxon>Cardiocondyla</taxon>
    </lineage>
</organism>
<sequence>MCTEISLDQSRSAFPVAFRILRTSLISAQSQSRLNEFDLIASSINGGTFHRSYLPEHVHPIICNRRV</sequence>
<keyword evidence="2" id="KW-1185">Reference proteome</keyword>
<evidence type="ECO:0000313" key="1">
    <source>
        <dbReference type="EMBL" id="KAL0129933.1"/>
    </source>
</evidence>
<protein>
    <submittedName>
        <fullName evidence="1">Uncharacterized protein</fullName>
    </submittedName>
</protein>
<dbReference type="EMBL" id="JADYXP020000002">
    <property type="protein sequence ID" value="KAL0129933.1"/>
    <property type="molecule type" value="Genomic_DNA"/>
</dbReference>
<proteinExistence type="predicted"/>